<comment type="caution">
    <text evidence="7">The sequence shown here is derived from an EMBL/GenBank/DDBJ whole genome shotgun (WGS) entry which is preliminary data.</text>
</comment>
<dbReference type="EMBL" id="JAFBBZ010000001">
    <property type="protein sequence ID" value="MBM7510442.1"/>
    <property type="molecule type" value="Genomic_DNA"/>
</dbReference>
<feature type="compositionally biased region" description="Gly residues" evidence="5">
    <location>
        <begin position="20"/>
        <end position="37"/>
    </location>
</feature>
<evidence type="ECO:0000256" key="3">
    <source>
        <dbReference type="ARBA" id="ARBA00022989"/>
    </source>
</evidence>
<dbReference type="PANTHER" id="PTHR30168">
    <property type="entry name" value="PUTATIVE MEMBRANE PROTEIN YPFJ"/>
    <property type="match status" value="1"/>
</dbReference>
<name>A0ABS2MGX9_9ACTN</name>
<evidence type="ECO:0000256" key="4">
    <source>
        <dbReference type="ARBA" id="ARBA00023136"/>
    </source>
</evidence>
<protein>
    <submittedName>
        <fullName evidence="7">Metalloprotease</fullName>
    </submittedName>
</protein>
<evidence type="ECO:0000256" key="2">
    <source>
        <dbReference type="ARBA" id="ARBA00022692"/>
    </source>
</evidence>
<feature type="transmembrane region" description="Helical" evidence="6">
    <location>
        <begin position="43"/>
        <end position="65"/>
    </location>
</feature>
<keyword evidence="8" id="KW-1185">Reference proteome</keyword>
<feature type="region of interest" description="Disordered" evidence="5">
    <location>
        <begin position="1"/>
        <end position="41"/>
    </location>
</feature>
<keyword evidence="7" id="KW-0378">Hydrolase</keyword>
<evidence type="ECO:0000313" key="8">
    <source>
        <dbReference type="Proteomes" id="UP000732378"/>
    </source>
</evidence>
<keyword evidence="2 6" id="KW-0812">Transmembrane</keyword>
<dbReference type="SUPFAM" id="SSF55486">
    <property type="entry name" value="Metalloproteases ('zincins'), catalytic domain"/>
    <property type="match status" value="1"/>
</dbReference>
<evidence type="ECO:0000256" key="6">
    <source>
        <dbReference type="SAM" id="Phobius"/>
    </source>
</evidence>
<evidence type="ECO:0000256" key="5">
    <source>
        <dbReference type="SAM" id="MobiDB-lite"/>
    </source>
</evidence>
<keyword evidence="7" id="KW-0482">Metalloprotease</keyword>
<comment type="subcellular location">
    <subcellularLocation>
        <location evidence="1">Membrane</location>
        <topology evidence="1">Single-pass membrane protein</topology>
    </subcellularLocation>
</comment>
<dbReference type="Pfam" id="PF04228">
    <property type="entry name" value="Zn_peptidase"/>
    <property type="match status" value="1"/>
</dbReference>
<sequence length="319" mass="33304">MRFNPKAHLDTRRTRDVGRSSGGGRSRGGFPGSGSRGGSSLPVPGGVVGGGGVVAAVIVVGIFVVTQLMGGGSGLDLGSGGSLDASRFEDSERYAACETGEDANESVDCARVAVENSLYDYWGDTLADDFRPADSLVTFSGQVGTGCGAASSAVGPFYCPADDTIYLDSGFFDEVLERQLGGPDGGFVEAYVLAHEYGHHVQNVLGTMGRVRTQQGASSDAVRLELQADCYAGMWTRGATATEDSSGTALISELTDEDVRLALEAAASVGDDRIQQQTRGQVDEESWTHGSAAQRQRWFRVGLDGGDLTDCDTFAADSL</sequence>
<organism evidence="7 8">
    <name type="scientific">Nocardioides salarius</name>
    <dbReference type="NCBI Taxonomy" id="374513"/>
    <lineage>
        <taxon>Bacteria</taxon>
        <taxon>Bacillati</taxon>
        <taxon>Actinomycetota</taxon>
        <taxon>Actinomycetes</taxon>
        <taxon>Propionibacteriales</taxon>
        <taxon>Nocardioidaceae</taxon>
        <taxon>Nocardioides</taxon>
    </lineage>
</organism>
<keyword evidence="7" id="KW-0645">Protease</keyword>
<dbReference type="PANTHER" id="PTHR30168:SF0">
    <property type="entry name" value="INNER MEMBRANE PROTEIN"/>
    <property type="match status" value="1"/>
</dbReference>
<keyword evidence="4 6" id="KW-0472">Membrane</keyword>
<proteinExistence type="predicted"/>
<evidence type="ECO:0000256" key="1">
    <source>
        <dbReference type="ARBA" id="ARBA00004167"/>
    </source>
</evidence>
<dbReference type="GO" id="GO:0008237">
    <property type="term" value="F:metallopeptidase activity"/>
    <property type="evidence" value="ECO:0007669"/>
    <property type="project" value="UniProtKB-KW"/>
</dbReference>
<keyword evidence="3 6" id="KW-1133">Transmembrane helix</keyword>
<dbReference type="RefSeq" id="WP_193668888.1">
    <property type="nucleotide sequence ID" value="NZ_JACDTV010000006.1"/>
</dbReference>
<reference evidence="7 8" key="1">
    <citation type="submission" date="2021-01" db="EMBL/GenBank/DDBJ databases">
        <title>Sequencing the genomes of 1000 actinobacteria strains.</title>
        <authorList>
            <person name="Klenk H.-P."/>
        </authorList>
    </citation>
    <scope>NUCLEOTIDE SEQUENCE [LARGE SCALE GENOMIC DNA]</scope>
    <source>
        <strain evidence="7 8">DSM 18239</strain>
    </source>
</reference>
<gene>
    <name evidence="7" type="ORF">JOE61_004256</name>
</gene>
<dbReference type="InterPro" id="IPR007343">
    <property type="entry name" value="Uncharacterised_pept_Zn_put"/>
</dbReference>
<feature type="compositionally biased region" description="Basic and acidic residues" evidence="5">
    <location>
        <begin position="7"/>
        <end position="18"/>
    </location>
</feature>
<dbReference type="Proteomes" id="UP000732378">
    <property type="component" value="Unassembled WGS sequence"/>
</dbReference>
<accession>A0ABS2MGX9</accession>
<evidence type="ECO:0000313" key="7">
    <source>
        <dbReference type="EMBL" id="MBM7510442.1"/>
    </source>
</evidence>